<evidence type="ECO:0000256" key="17">
    <source>
        <dbReference type="ARBA" id="ARBA00022723"/>
    </source>
</evidence>
<keyword evidence="19" id="KW-0378">Hydrolase</keyword>
<dbReference type="GO" id="GO:0005886">
    <property type="term" value="C:plasma membrane"/>
    <property type="evidence" value="ECO:0007669"/>
    <property type="project" value="UniProtKB-SubCell"/>
</dbReference>
<keyword evidence="14" id="KW-0645">Protease</keyword>
<dbReference type="PANTHER" id="PTHR11830">
    <property type="entry name" value="40S RIBOSOMAL PROTEIN S3A"/>
    <property type="match status" value="1"/>
</dbReference>
<dbReference type="PROSITE" id="PS50245">
    <property type="entry name" value="CAP_GLY_2"/>
    <property type="match status" value="2"/>
</dbReference>
<dbReference type="GO" id="GO:0048471">
    <property type="term" value="C:perinuclear region of cytoplasm"/>
    <property type="evidence" value="ECO:0007669"/>
    <property type="project" value="UniProtKB-SubCell"/>
</dbReference>
<evidence type="ECO:0000313" key="34">
    <source>
        <dbReference type="RefSeq" id="XP_033789516.1"/>
    </source>
</evidence>
<dbReference type="InterPro" id="IPR036859">
    <property type="entry name" value="CAP-Gly_dom_sf"/>
</dbReference>
<evidence type="ECO:0000259" key="30">
    <source>
        <dbReference type="PROSITE" id="PS50235"/>
    </source>
</evidence>
<evidence type="ECO:0000256" key="13">
    <source>
        <dbReference type="ARBA" id="ARBA00022588"/>
    </source>
</evidence>
<evidence type="ECO:0000256" key="24">
    <source>
        <dbReference type="ARBA" id="ARBA00023136"/>
    </source>
</evidence>
<evidence type="ECO:0000256" key="16">
    <source>
        <dbReference type="ARBA" id="ARBA00022701"/>
    </source>
</evidence>
<dbReference type="RefSeq" id="XP_033789516.1">
    <property type="nucleotide sequence ID" value="XM_033933625.1"/>
</dbReference>
<keyword evidence="23" id="KW-0391">Immunity</keyword>
<dbReference type="FunFam" id="3.90.70.10:FF:000009">
    <property type="entry name" value="Putative ubiquitin carboxyl-terminal hydrolase CYLD"/>
    <property type="match status" value="1"/>
</dbReference>
<protein>
    <recommendedName>
        <fullName evidence="9">Ubiquitin carboxyl-terminal hydrolase CYLD</fullName>
        <ecNumber evidence="8">3.4.19.12</ecNumber>
    </recommendedName>
    <alternativeName>
        <fullName evidence="26">Deubiquitinating enzyme CYLD</fullName>
    </alternativeName>
    <alternativeName>
        <fullName evidence="27">Ubiquitin thioesterase CYLD</fullName>
    </alternativeName>
    <alternativeName>
        <fullName evidence="28">Ubiquitin-specific-processing protease CYLD</fullName>
    </alternativeName>
</protein>
<keyword evidence="25" id="KW-0966">Cell projection</keyword>
<feature type="domain" description="USP" evidence="30">
    <location>
        <begin position="414"/>
        <end position="770"/>
    </location>
</feature>
<evidence type="ECO:0000256" key="29">
    <source>
        <dbReference type="ARBA" id="ARBA00046580"/>
    </source>
</evidence>
<evidence type="ECO:0000256" key="8">
    <source>
        <dbReference type="ARBA" id="ARBA00012759"/>
    </source>
</evidence>
<keyword evidence="16" id="KW-0493">Microtubule</keyword>
<keyword evidence="18" id="KW-0833">Ubl conjugation pathway</keyword>
<dbReference type="GO" id="GO:0005819">
    <property type="term" value="C:spindle"/>
    <property type="evidence" value="ECO:0007669"/>
    <property type="project" value="UniProtKB-SubCell"/>
</dbReference>
<evidence type="ECO:0000256" key="25">
    <source>
        <dbReference type="ARBA" id="ARBA00023273"/>
    </source>
</evidence>
<keyword evidence="21" id="KW-0862">Zinc</keyword>
<evidence type="ECO:0000256" key="7">
    <source>
        <dbReference type="ARBA" id="ARBA00009085"/>
    </source>
</evidence>
<evidence type="ECO:0000256" key="6">
    <source>
        <dbReference type="ARBA" id="ARBA00004556"/>
    </source>
</evidence>
<evidence type="ECO:0000256" key="2">
    <source>
        <dbReference type="ARBA" id="ARBA00004120"/>
    </source>
</evidence>
<dbReference type="InterPro" id="IPR018200">
    <property type="entry name" value="USP_CS"/>
</dbReference>
<dbReference type="EC" id="3.4.19.12" evidence="8"/>
<dbReference type="PROSITE" id="PS00972">
    <property type="entry name" value="USP_1"/>
    <property type="match status" value="1"/>
</dbReference>
<dbReference type="Proteomes" id="UP000515159">
    <property type="component" value="Chromosome 2"/>
</dbReference>
<dbReference type="KEGG" id="gsh:117355302"/>
<evidence type="ECO:0000256" key="21">
    <source>
        <dbReference type="ARBA" id="ARBA00022833"/>
    </source>
</evidence>
<evidence type="ECO:0000256" key="9">
    <source>
        <dbReference type="ARBA" id="ARBA00018699"/>
    </source>
</evidence>
<dbReference type="InterPro" id="IPR000938">
    <property type="entry name" value="CAP-Gly_domain"/>
</dbReference>
<dbReference type="GO" id="GO:0046872">
    <property type="term" value="F:metal ion binding"/>
    <property type="evidence" value="ECO:0007669"/>
    <property type="project" value="UniProtKB-KW"/>
</dbReference>
<dbReference type="SUPFAM" id="SSF74924">
    <property type="entry name" value="Cap-Gly domain"/>
    <property type="match status" value="2"/>
</dbReference>
<evidence type="ECO:0000256" key="4">
    <source>
        <dbReference type="ARBA" id="ARBA00004300"/>
    </source>
</evidence>
<dbReference type="GO" id="GO:0005813">
    <property type="term" value="C:centrosome"/>
    <property type="evidence" value="ECO:0007669"/>
    <property type="project" value="UniProtKB-SubCell"/>
</dbReference>
<evidence type="ECO:0000259" key="31">
    <source>
        <dbReference type="PROSITE" id="PS50245"/>
    </source>
</evidence>
<reference evidence="33 34" key="1">
    <citation type="submission" date="2025-04" db="UniProtKB">
        <authorList>
            <consortium name="RefSeq"/>
        </authorList>
    </citation>
    <scope>IDENTIFICATION</scope>
</reference>
<dbReference type="GO" id="GO:0016579">
    <property type="term" value="P:protein deubiquitination"/>
    <property type="evidence" value="ECO:0007669"/>
    <property type="project" value="InterPro"/>
</dbReference>
<evidence type="ECO:0000256" key="28">
    <source>
        <dbReference type="ARBA" id="ARBA00032487"/>
    </source>
</evidence>
<dbReference type="GO" id="GO:0045087">
    <property type="term" value="P:innate immune response"/>
    <property type="evidence" value="ECO:0007669"/>
    <property type="project" value="UniProtKB-KW"/>
</dbReference>
<dbReference type="InterPro" id="IPR001394">
    <property type="entry name" value="Peptidase_C19_UCH"/>
</dbReference>
<feature type="domain" description="CAP-Gly" evidence="31">
    <location>
        <begin position="140"/>
        <end position="185"/>
    </location>
</feature>
<dbReference type="AlphaFoldDB" id="A0A6P8QSG8"/>
<evidence type="ECO:0000256" key="11">
    <source>
        <dbReference type="ARBA" id="ARBA00022490"/>
    </source>
</evidence>
<evidence type="ECO:0000256" key="27">
    <source>
        <dbReference type="ARBA" id="ARBA00031094"/>
    </source>
</evidence>
<feature type="domain" description="CAP-Gly" evidence="31">
    <location>
        <begin position="317"/>
        <end position="359"/>
    </location>
</feature>
<keyword evidence="20" id="KW-0788">Thiol protease</keyword>
<gene>
    <name evidence="33 34" type="primary">LOC117355302</name>
</gene>
<keyword evidence="24" id="KW-0472">Membrane</keyword>
<keyword evidence="10" id="KW-1003">Cell membrane</keyword>
<evidence type="ECO:0000256" key="1">
    <source>
        <dbReference type="ARBA" id="ARBA00000707"/>
    </source>
</evidence>
<comment type="subcellular location">
    <subcellularLocation>
        <location evidence="5">Cell membrane</location>
        <topology evidence="5">Peripheral membrane protein</topology>
        <orientation evidence="5">Cytoplasmic side</orientation>
    </subcellularLocation>
    <subcellularLocation>
        <location evidence="2">Cytoplasm</location>
        <location evidence="2">Cytoskeleton</location>
        <location evidence="2">Cilium basal body</location>
    </subcellularLocation>
    <subcellularLocation>
        <location evidence="4">Cytoplasm</location>
        <location evidence="4">Cytoskeleton</location>
        <location evidence="4">Microtubule organizing center</location>
        <location evidence="4">Centrosome</location>
    </subcellularLocation>
    <subcellularLocation>
        <location evidence="3">Cytoplasm</location>
        <location evidence="3">Cytoskeleton</location>
        <location evidence="3">Spindle</location>
    </subcellularLocation>
    <subcellularLocation>
        <location evidence="6">Cytoplasm</location>
        <location evidence="6">Perinuclear region</location>
    </subcellularLocation>
</comment>
<comment type="catalytic activity">
    <reaction evidence="1">
        <text>Thiol-dependent hydrolysis of ester, thioester, amide, peptide and isopeptide bonds formed by the C-terminal Gly of ubiquitin (a 76-residue protein attached to proteins as an intracellular targeting signal).</text>
        <dbReference type="EC" id="3.4.19.12"/>
    </reaction>
</comment>
<keyword evidence="17" id="KW-0479">Metal-binding</keyword>
<keyword evidence="22" id="KW-0832">Ubl conjugation</keyword>
<dbReference type="GO" id="GO:0004843">
    <property type="term" value="F:cysteine-type deubiquitinase activity"/>
    <property type="evidence" value="ECO:0007669"/>
    <property type="project" value="UniProtKB-EC"/>
</dbReference>
<name>A0A6P8QSG8_GEOSA</name>
<dbReference type="Pfam" id="PF00443">
    <property type="entry name" value="UCH"/>
    <property type="match status" value="1"/>
</dbReference>
<dbReference type="Gene3D" id="2.30.30.190">
    <property type="entry name" value="CAP Gly-rich-like domain"/>
    <property type="match status" value="2"/>
</dbReference>
<keyword evidence="12" id="KW-0597">Phosphoprotein</keyword>
<evidence type="ECO:0000256" key="23">
    <source>
        <dbReference type="ARBA" id="ARBA00022859"/>
    </source>
</evidence>
<evidence type="ECO:0000256" key="15">
    <source>
        <dbReference type="ARBA" id="ARBA00022687"/>
    </source>
</evidence>
<evidence type="ECO:0000256" key="3">
    <source>
        <dbReference type="ARBA" id="ARBA00004186"/>
    </source>
</evidence>
<dbReference type="InterPro" id="IPR038765">
    <property type="entry name" value="Papain-like_cys_pep_sf"/>
</dbReference>
<dbReference type="Gene3D" id="3.90.70.10">
    <property type="entry name" value="Cysteine proteinases"/>
    <property type="match status" value="1"/>
</dbReference>
<dbReference type="CDD" id="cd02670">
    <property type="entry name" value="Peptidase_C19N"/>
    <property type="match status" value="1"/>
</dbReference>
<organism evidence="32 34">
    <name type="scientific">Geotrypetes seraphini</name>
    <name type="common">Gaboon caecilian</name>
    <name type="synonym">Caecilia seraphini</name>
    <dbReference type="NCBI Taxonomy" id="260995"/>
    <lineage>
        <taxon>Eukaryota</taxon>
        <taxon>Metazoa</taxon>
        <taxon>Chordata</taxon>
        <taxon>Craniata</taxon>
        <taxon>Vertebrata</taxon>
        <taxon>Euteleostomi</taxon>
        <taxon>Amphibia</taxon>
        <taxon>Gymnophiona</taxon>
        <taxon>Geotrypetes</taxon>
    </lineage>
</organism>
<evidence type="ECO:0000256" key="20">
    <source>
        <dbReference type="ARBA" id="ARBA00022807"/>
    </source>
</evidence>
<dbReference type="OrthoDB" id="6287070at2759"/>
<dbReference type="GO" id="GO:0016055">
    <property type="term" value="P:Wnt signaling pathway"/>
    <property type="evidence" value="ECO:0007669"/>
    <property type="project" value="UniProtKB-KW"/>
</dbReference>
<evidence type="ECO:0000256" key="12">
    <source>
        <dbReference type="ARBA" id="ARBA00022553"/>
    </source>
</evidence>
<evidence type="ECO:0000313" key="33">
    <source>
        <dbReference type="RefSeq" id="XP_033789515.1"/>
    </source>
</evidence>
<evidence type="ECO:0000256" key="18">
    <source>
        <dbReference type="ARBA" id="ARBA00022786"/>
    </source>
</evidence>
<dbReference type="SMART" id="SM01052">
    <property type="entry name" value="CAP_GLY"/>
    <property type="match status" value="2"/>
</dbReference>
<dbReference type="GeneID" id="117355302"/>
<dbReference type="GO" id="GO:0006508">
    <property type="term" value="P:proteolysis"/>
    <property type="evidence" value="ECO:0007669"/>
    <property type="project" value="UniProtKB-KW"/>
</dbReference>
<dbReference type="PROSITE" id="PS50235">
    <property type="entry name" value="USP_3"/>
    <property type="match status" value="1"/>
</dbReference>
<proteinExistence type="inferred from homology"/>
<evidence type="ECO:0000256" key="26">
    <source>
        <dbReference type="ARBA" id="ARBA00030882"/>
    </source>
</evidence>
<dbReference type="GO" id="GO:0005874">
    <property type="term" value="C:microtubule"/>
    <property type="evidence" value="ECO:0007669"/>
    <property type="project" value="UniProtKB-KW"/>
</dbReference>
<dbReference type="Pfam" id="PF01302">
    <property type="entry name" value="CAP_GLY"/>
    <property type="match status" value="2"/>
</dbReference>
<keyword evidence="11" id="KW-0963">Cytoplasm</keyword>
<accession>A0A6P8QSG8</accession>
<evidence type="ECO:0000256" key="19">
    <source>
        <dbReference type="ARBA" id="ARBA00022801"/>
    </source>
</evidence>
<evidence type="ECO:0000256" key="5">
    <source>
        <dbReference type="ARBA" id="ARBA00004413"/>
    </source>
</evidence>
<dbReference type="SUPFAM" id="SSF54001">
    <property type="entry name" value="Cysteine proteinases"/>
    <property type="match status" value="1"/>
</dbReference>
<keyword evidence="13" id="KW-0399">Innate immunity</keyword>
<evidence type="ECO:0000256" key="10">
    <source>
        <dbReference type="ARBA" id="ARBA00022475"/>
    </source>
</evidence>
<sequence length="776" mass="87300">MSTSQLDSCPQGEMYFILTEKSSFGTKQSLQAGTLCCISEADYLQNVSNETLCPLPLTVTLLEGQGAGFQSTVDVNSLQPLRKEQAALLLAVPDAGIRLNYFLQRTALDNAVQAKVGQQVLVPLEQKEVPGSIRYIGKIQNSSFLPAAYFGVELQGPGEGRGRSNGSYNGIQYFECKKKCGLFLPFHKLQIVNTRERKPKKEDALPVKSGDRVGFYLDETLHQGTVLIINREGPQWIVEVSPDEGPKNDLVKIPMDAIIKEELLSTVLESDGGLEQDFTIRDEKDGSARSSTLGVNSMVQISLNKGSPVSGIIRWIGTLPTRSSVMAGVELDEDKGMTDGNLLGKQYFSCLPQRGIFVKLQSCQPDVRFQSEAATLRPEMDSSSCSGLESSAVLENSPPLRNGLAENILHGRMKGIQGHCNSCYMDAALFSLFSCSSVLDSMLFKPSQPPDDHIQMILRNEIVNPLRRRGFVSAKSVMKLRHQLTEESQCPSFSTAEKDPEEFLNLIMHHILRIDPLLKLQSRGQKEQECYCYQIFMEKQEELVLPDVQQLLEHSFLSADLKLLEIPSCFIIQMPRFGKEYKMFSKITPSLELDITDLLFDSPRECIVCGDLATQECPECFRDKTFAATGLKQYCDQCRAQTHMHYRRKTHKPQKLKCPVEFQMSSRHRGSSRVPRETMELFAVLCIETSHYVSFVKYGPQKEHWMFFDSMADRHGDENGYNIPTVTLCPEVAKYLESPVAELAVQRPREMDGLAKRLFCDAYMYLYQSKKMALYK</sequence>
<evidence type="ECO:0000313" key="32">
    <source>
        <dbReference type="Proteomes" id="UP000515159"/>
    </source>
</evidence>
<keyword evidence="32" id="KW-1185">Reference proteome</keyword>
<dbReference type="InterPro" id="IPR028889">
    <property type="entry name" value="USP"/>
</dbReference>
<evidence type="ECO:0000256" key="14">
    <source>
        <dbReference type="ARBA" id="ARBA00022670"/>
    </source>
</evidence>
<dbReference type="RefSeq" id="XP_033789515.1">
    <property type="nucleotide sequence ID" value="XM_033933624.1"/>
</dbReference>
<evidence type="ECO:0000256" key="22">
    <source>
        <dbReference type="ARBA" id="ARBA00022843"/>
    </source>
</evidence>
<comment type="similarity">
    <text evidence="7">Belongs to the peptidase C19 family.</text>
</comment>
<keyword evidence="15" id="KW-0879">Wnt signaling pathway</keyword>
<comment type="subunit">
    <text evidence="29">Interacts (via CAP-Gly domain) with IKBKG/NEMO (via proline-rich C-terminal region). Interacts with TRAF2 and TRIP. Interacts with PLK1, DVL1, DVL3, MAVS, TBK1, IKKE and RIGI. Interacts (via CAP-Gly domain) with microtubules. Interacts with HDAC6 and BCL3. Interacts with MAP3K7. Identified in a complex with TRAF6 and SQSTM1. Interacts with OPTN and SQSTM1. Interacts with CEP350. Interacts with RNF31; the interaction is indirect and is mediated via SPATA2. Interacts with SPATA2 (via the PUB domain); the interaction is direct and recruits CYLD to the LUBAC complex, thereby regulating TNF-alpha-induced necroptosis.</text>
</comment>